<proteinExistence type="predicted"/>
<feature type="domain" description="Putative glutamine amidotransferase" evidence="2">
    <location>
        <begin position="415"/>
        <end position="574"/>
    </location>
</feature>
<gene>
    <name evidence="3" type="ORF">DB31_2997</name>
</gene>
<dbReference type="AlphaFoldDB" id="A0A085W5H5"/>
<accession>A0A085W5H5</accession>
<dbReference type="Gene3D" id="3.40.50.410">
    <property type="entry name" value="von Willebrand factor, type A domain"/>
    <property type="match status" value="1"/>
</dbReference>
<evidence type="ECO:0000313" key="4">
    <source>
        <dbReference type="Proteomes" id="UP000028725"/>
    </source>
</evidence>
<protein>
    <submittedName>
        <fullName evidence="3">Threonine dehydrogenase</fullName>
    </submittedName>
</protein>
<dbReference type="OrthoDB" id="9769144at2"/>
<dbReference type="PATRIC" id="fig|394096.3.peg.7322"/>
<dbReference type="SUPFAM" id="SSF52317">
    <property type="entry name" value="Class I glutamine amidotransferase-like"/>
    <property type="match status" value="1"/>
</dbReference>
<dbReference type="PANTHER" id="PTHR37947">
    <property type="entry name" value="BLL2462 PROTEIN"/>
    <property type="match status" value="1"/>
</dbReference>
<dbReference type="Proteomes" id="UP000028725">
    <property type="component" value="Unassembled WGS sequence"/>
</dbReference>
<feature type="transmembrane region" description="Helical" evidence="1">
    <location>
        <begin position="50"/>
        <end position="68"/>
    </location>
</feature>
<keyword evidence="1" id="KW-0812">Transmembrane</keyword>
<name>A0A085W5H5_9BACT</name>
<keyword evidence="1" id="KW-0472">Membrane</keyword>
<keyword evidence="1" id="KW-1133">Transmembrane helix</keyword>
<dbReference type="RefSeq" id="WP_044196555.1">
    <property type="nucleotide sequence ID" value="NZ_JMCB01000019.1"/>
</dbReference>
<dbReference type="CDD" id="cd00198">
    <property type="entry name" value="vWFA"/>
    <property type="match status" value="1"/>
</dbReference>
<keyword evidence="4" id="KW-1185">Reference proteome</keyword>
<evidence type="ECO:0000313" key="3">
    <source>
        <dbReference type="EMBL" id="KFE62938.1"/>
    </source>
</evidence>
<dbReference type="InterPro" id="IPR029062">
    <property type="entry name" value="Class_I_gatase-like"/>
</dbReference>
<dbReference type="Gene3D" id="3.40.50.880">
    <property type="match status" value="1"/>
</dbReference>
<evidence type="ECO:0000259" key="2">
    <source>
        <dbReference type="Pfam" id="PF07090"/>
    </source>
</evidence>
<dbReference type="InterPro" id="IPR010768">
    <property type="entry name" value="GATase1-like"/>
</dbReference>
<dbReference type="EMBL" id="JMCB01000019">
    <property type="protein sequence ID" value="KFE62938.1"/>
    <property type="molecule type" value="Genomic_DNA"/>
</dbReference>
<organism evidence="3 4">
    <name type="scientific">Hyalangium minutum</name>
    <dbReference type="NCBI Taxonomy" id="394096"/>
    <lineage>
        <taxon>Bacteria</taxon>
        <taxon>Pseudomonadati</taxon>
        <taxon>Myxococcota</taxon>
        <taxon>Myxococcia</taxon>
        <taxon>Myxococcales</taxon>
        <taxon>Cystobacterineae</taxon>
        <taxon>Archangiaceae</taxon>
        <taxon>Hyalangium</taxon>
    </lineage>
</organism>
<feature type="transmembrane region" description="Helical" evidence="1">
    <location>
        <begin position="20"/>
        <end position="38"/>
    </location>
</feature>
<dbReference type="Pfam" id="PF07090">
    <property type="entry name" value="GATase1_like"/>
    <property type="match status" value="1"/>
</dbReference>
<dbReference type="STRING" id="394096.DB31_2997"/>
<dbReference type="InterPro" id="IPR036465">
    <property type="entry name" value="vWFA_dom_sf"/>
</dbReference>
<sequence length="761" mass="82310">MNSQPFNAWKLVTLSPLPVWALVLLGVGLVLGIGLAAWGVRREPSRGRKVVLWVLRVAAGVAALFFLLEPGIRHLQVARMKNRVAVLVDRSASMSFPGEPGGPTRSAQVGEFLEKSAPALAALQDRFTVEMYGFDPELGPVTTATLQNEPPRSGTTDILAALRSVSAGSQGSRKLSGVLLFSDGADNAELAGGAVGKARAALADMNVPVSTFLVGKEALKDLAVEGLKVDDFAFVRNSLTVEVEIHGRGFSGKDIPVVLSQEGKTVASKTVRMGSPDDVQPVAFTFTPDQTGRFVYTVTVPTFPDEAVSDNNSRSFTLKVIRDRVRVLLVVGRPSWDERFLRGLLRQDANVDLVSFYILRTMSDDPGVVSQERELSLIPFPMEEIFDTKLHTFDVVIFQNFGYADPQLSIAEYERNLEQYVFKGGALVMIGGDSVLGEGRAVMPTLMQALPVEAAGPANVEPFKARLTPEGARHPVTALGTGVSSTESAWAELPSIPGINSTRARPGATVLVDHPFHLVDGKNAPLVAVWDYGRGRALTLATDASWYWAFTSHKEGSPNRTYDRFWSNALRWLVRDPDLTTLKVTADPPSVEPGKPVGVVVSARTADYQAAQDAQVRVELFSVATQKPVAVQTGTTGPDGVVRLEFPPPAPGPYKLLGSAKRGETDLGQGEDAVAVRAVGPELSDASVRPELMAQIAKVTGGKAYRLQEQSALPEVPLLDPPVVEVGRAKDQPLWDRWYYLVVLVALLGAEWFCRRRFGYV</sequence>
<dbReference type="SUPFAM" id="SSF53300">
    <property type="entry name" value="vWA-like"/>
    <property type="match status" value="1"/>
</dbReference>
<comment type="caution">
    <text evidence="3">The sequence shown here is derived from an EMBL/GenBank/DDBJ whole genome shotgun (WGS) entry which is preliminary data.</text>
</comment>
<evidence type="ECO:0000256" key="1">
    <source>
        <dbReference type="SAM" id="Phobius"/>
    </source>
</evidence>
<reference evidence="3 4" key="1">
    <citation type="submission" date="2014-04" db="EMBL/GenBank/DDBJ databases">
        <title>Genome assembly of Hyalangium minutum DSM 14724.</title>
        <authorList>
            <person name="Sharma G."/>
            <person name="Subramanian S."/>
        </authorList>
    </citation>
    <scope>NUCLEOTIDE SEQUENCE [LARGE SCALE GENOMIC DNA]</scope>
    <source>
        <strain evidence="3 4">DSM 14724</strain>
    </source>
</reference>
<dbReference type="PANTHER" id="PTHR37947:SF1">
    <property type="entry name" value="BLL2462 PROTEIN"/>
    <property type="match status" value="1"/>
</dbReference>